<evidence type="ECO:0000313" key="1">
    <source>
        <dbReference type="EMBL" id="CAK9146247.1"/>
    </source>
</evidence>
<name>A0ABC8RW62_9AQUA</name>
<accession>A0ABC8RW62</accession>
<feature type="non-terminal residue" evidence="1">
    <location>
        <position position="64"/>
    </location>
</feature>
<reference evidence="1 2" key="1">
    <citation type="submission" date="2024-02" db="EMBL/GenBank/DDBJ databases">
        <authorList>
            <person name="Vignale AGUSTIN F."/>
            <person name="Sosa J E."/>
            <person name="Modenutti C."/>
        </authorList>
    </citation>
    <scope>NUCLEOTIDE SEQUENCE [LARGE SCALE GENOMIC DNA]</scope>
</reference>
<evidence type="ECO:0000313" key="2">
    <source>
        <dbReference type="Proteomes" id="UP001642360"/>
    </source>
</evidence>
<proteinExistence type="predicted"/>
<keyword evidence="2" id="KW-1185">Reference proteome</keyword>
<protein>
    <submittedName>
        <fullName evidence="1">Uncharacterized protein</fullName>
    </submittedName>
</protein>
<gene>
    <name evidence="1" type="ORF">ILEXP_LOCUS14081</name>
</gene>
<dbReference type="Proteomes" id="UP001642360">
    <property type="component" value="Unassembled WGS sequence"/>
</dbReference>
<dbReference type="EMBL" id="CAUOFW020001548">
    <property type="protein sequence ID" value="CAK9146247.1"/>
    <property type="molecule type" value="Genomic_DNA"/>
</dbReference>
<comment type="caution">
    <text evidence="1">The sequence shown here is derived from an EMBL/GenBank/DDBJ whole genome shotgun (WGS) entry which is preliminary data.</text>
</comment>
<sequence>MDTYMAGVDRRMSMAESTSLASAIMRLCCWCDATVLLADEAVSCDDAEMLRRVMWENDRGERRE</sequence>
<organism evidence="1 2">
    <name type="scientific">Ilex paraguariensis</name>
    <name type="common">yerba mate</name>
    <dbReference type="NCBI Taxonomy" id="185542"/>
    <lineage>
        <taxon>Eukaryota</taxon>
        <taxon>Viridiplantae</taxon>
        <taxon>Streptophyta</taxon>
        <taxon>Embryophyta</taxon>
        <taxon>Tracheophyta</taxon>
        <taxon>Spermatophyta</taxon>
        <taxon>Magnoliopsida</taxon>
        <taxon>eudicotyledons</taxon>
        <taxon>Gunneridae</taxon>
        <taxon>Pentapetalae</taxon>
        <taxon>asterids</taxon>
        <taxon>campanulids</taxon>
        <taxon>Aquifoliales</taxon>
        <taxon>Aquifoliaceae</taxon>
        <taxon>Ilex</taxon>
    </lineage>
</organism>
<dbReference type="AlphaFoldDB" id="A0ABC8RW62"/>